<proteinExistence type="predicted"/>
<dbReference type="RefSeq" id="WP_130433480.1">
    <property type="nucleotide sequence ID" value="NZ_SGXF01000001.1"/>
</dbReference>
<dbReference type="OrthoDB" id="7279501at2"/>
<gene>
    <name evidence="1" type="ORF">EV209_0923</name>
</gene>
<sequence>MKIDDHIVKAYLEGRKLTGCGEEWYFTRSEIAEAAGKNIFTEPENSAVMKEKVKQVYDEICTSVKNFTPGNVEIWDALFHDWRAALEESALDLIVGLPEPYDATALCDTSGNQHMIFDLVCWTKYLENYDLSQLVQNLLTHELCHVLLYQQAEQLENALASGDYLTKLDAVTFDEGFAHLVSYKGKNISEISWKDDKLAEVWRKNSQRMKEALAEREPVEQNRKLDEAVCGKYNEKFACMCGMLYLADLRQSGGIQALQEVYAAGFRGFAQKAVYQDKNVFH</sequence>
<dbReference type="InterPro" id="IPR043754">
    <property type="entry name" value="DUF5700"/>
</dbReference>
<reference evidence="1 2" key="1">
    <citation type="submission" date="2019-02" db="EMBL/GenBank/DDBJ databases">
        <title>Genomic Encyclopedia of Type Strains, Phase IV (KMG-IV): sequencing the most valuable type-strain genomes for metagenomic binning, comparative biology and taxonomic classification.</title>
        <authorList>
            <person name="Goeker M."/>
        </authorList>
    </citation>
    <scope>NUCLEOTIDE SEQUENCE [LARGE SCALE GENOMIC DNA]</scope>
    <source>
        <strain evidence="1 2">DSM 29486</strain>
    </source>
</reference>
<evidence type="ECO:0000313" key="1">
    <source>
        <dbReference type="EMBL" id="RZT02798.1"/>
    </source>
</evidence>
<evidence type="ECO:0000313" key="2">
    <source>
        <dbReference type="Proteomes" id="UP000292927"/>
    </source>
</evidence>
<dbReference type="AlphaFoldDB" id="A0A4Q7PRS6"/>
<name>A0A4Q7PRS6_9FIRM</name>
<dbReference type="Proteomes" id="UP000292927">
    <property type="component" value="Unassembled WGS sequence"/>
</dbReference>
<comment type="caution">
    <text evidence="1">The sequence shown here is derived from an EMBL/GenBank/DDBJ whole genome shotgun (WGS) entry which is preliminary data.</text>
</comment>
<dbReference type="EMBL" id="SGXF01000001">
    <property type="protein sequence ID" value="RZT02798.1"/>
    <property type="molecule type" value="Genomic_DNA"/>
</dbReference>
<protein>
    <submittedName>
        <fullName evidence="1">Uncharacterized protein</fullName>
    </submittedName>
</protein>
<keyword evidence="2" id="KW-1185">Reference proteome</keyword>
<dbReference type="Pfam" id="PF18958">
    <property type="entry name" value="DUF5700"/>
    <property type="match status" value="1"/>
</dbReference>
<organism evidence="1 2">
    <name type="scientific">Cuneatibacter caecimuris</name>
    <dbReference type="NCBI Taxonomy" id="1796618"/>
    <lineage>
        <taxon>Bacteria</taxon>
        <taxon>Bacillati</taxon>
        <taxon>Bacillota</taxon>
        <taxon>Clostridia</taxon>
        <taxon>Lachnospirales</taxon>
        <taxon>Lachnospiraceae</taxon>
        <taxon>Cuneatibacter</taxon>
    </lineage>
</organism>
<accession>A0A4Q7PRS6</accession>